<keyword evidence="1" id="KW-1133">Transmembrane helix</keyword>
<feature type="transmembrane region" description="Helical" evidence="1">
    <location>
        <begin position="20"/>
        <end position="43"/>
    </location>
</feature>
<keyword evidence="3" id="KW-1185">Reference proteome</keyword>
<accession>A7HY22</accession>
<keyword evidence="1" id="KW-0812">Transmembrane</keyword>
<dbReference type="Proteomes" id="UP000006377">
    <property type="component" value="Chromosome"/>
</dbReference>
<name>A7HY22_PARL1</name>
<dbReference type="AlphaFoldDB" id="A7HY22"/>
<protein>
    <submittedName>
        <fullName evidence="2">Uncharacterized protein</fullName>
    </submittedName>
</protein>
<evidence type="ECO:0000256" key="1">
    <source>
        <dbReference type="SAM" id="Phobius"/>
    </source>
</evidence>
<dbReference type="KEGG" id="pla:Plav_3199"/>
<gene>
    <name evidence="2" type="ordered locus">Plav_3199</name>
</gene>
<reference evidence="2 3" key="1">
    <citation type="journal article" date="2011" name="Stand. Genomic Sci.">
        <title>Complete genome sequence of Parvibaculum lavamentivorans type strain (DS-1(T)).</title>
        <authorList>
            <person name="Schleheck D."/>
            <person name="Weiss M."/>
            <person name="Pitluck S."/>
            <person name="Bruce D."/>
            <person name="Land M.L."/>
            <person name="Han S."/>
            <person name="Saunders E."/>
            <person name="Tapia R."/>
            <person name="Detter C."/>
            <person name="Brettin T."/>
            <person name="Han J."/>
            <person name="Woyke T."/>
            <person name="Goodwin L."/>
            <person name="Pennacchio L."/>
            <person name="Nolan M."/>
            <person name="Cook A.M."/>
            <person name="Kjelleberg S."/>
            <person name="Thomas T."/>
        </authorList>
    </citation>
    <scope>NUCLEOTIDE SEQUENCE [LARGE SCALE GENOMIC DNA]</scope>
    <source>
        <strain evidence="3">DS-1 / DSM 13023 / NCIMB 13966</strain>
    </source>
</reference>
<sequence length="44" mass="4725">MRGIWNKAGGTSDGWFKDVAALISVGAFIWVVSTWTVIAQTLIG</sequence>
<evidence type="ECO:0000313" key="2">
    <source>
        <dbReference type="EMBL" id="ABS64805.1"/>
    </source>
</evidence>
<dbReference type="STRING" id="402881.Plav_3199"/>
<dbReference type="EMBL" id="CP000774">
    <property type="protein sequence ID" value="ABS64805.1"/>
    <property type="molecule type" value="Genomic_DNA"/>
</dbReference>
<keyword evidence="1" id="KW-0472">Membrane</keyword>
<proteinExistence type="predicted"/>
<organism evidence="2 3">
    <name type="scientific">Parvibaculum lavamentivorans (strain DS-1 / DSM 13023 / NCIMB 13966)</name>
    <dbReference type="NCBI Taxonomy" id="402881"/>
    <lineage>
        <taxon>Bacteria</taxon>
        <taxon>Pseudomonadati</taxon>
        <taxon>Pseudomonadota</taxon>
        <taxon>Alphaproteobacteria</taxon>
        <taxon>Hyphomicrobiales</taxon>
        <taxon>Parvibaculaceae</taxon>
        <taxon>Parvibaculum</taxon>
    </lineage>
</organism>
<evidence type="ECO:0000313" key="3">
    <source>
        <dbReference type="Proteomes" id="UP000006377"/>
    </source>
</evidence>
<dbReference type="HOGENOM" id="CLU_3219698_0_0_5"/>
<dbReference type="RefSeq" id="WP_012112131.1">
    <property type="nucleotide sequence ID" value="NC_009719.1"/>
</dbReference>